<evidence type="ECO:0000256" key="3">
    <source>
        <dbReference type="ARBA" id="ARBA00023002"/>
    </source>
</evidence>
<dbReference type="InterPro" id="IPR013149">
    <property type="entry name" value="ADH-like_C"/>
</dbReference>
<dbReference type="InterPro" id="IPR036291">
    <property type="entry name" value="NAD(P)-bd_dom_sf"/>
</dbReference>
<evidence type="ECO:0000256" key="1">
    <source>
        <dbReference type="ARBA" id="ARBA00022723"/>
    </source>
</evidence>
<feature type="domain" description="Alcohol dehydrogenase-like N-terminal" evidence="6">
    <location>
        <begin position="7"/>
        <end position="125"/>
    </location>
</feature>
<dbReference type="SUPFAM" id="SSF51735">
    <property type="entry name" value="NAD(P)-binding Rossmann-fold domains"/>
    <property type="match status" value="1"/>
</dbReference>
<dbReference type="InterPro" id="IPR013154">
    <property type="entry name" value="ADH-like_N"/>
</dbReference>
<keyword evidence="1 4" id="KW-0479">Metal-binding</keyword>
<dbReference type="GO" id="GO:0016491">
    <property type="term" value="F:oxidoreductase activity"/>
    <property type="evidence" value="ECO:0007669"/>
    <property type="project" value="UniProtKB-KW"/>
</dbReference>
<evidence type="ECO:0000259" key="5">
    <source>
        <dbReference type="Pfam" id="PF00107"/>
    </source>
</evidence>
<dbReference type="SUPFAM" id="SSF50129">
    <property type="entry name" value="GroES-like"/>
    <property type="match status" value="1"/>
</dbReference>
<dbReference type="EMBL" id="QMQA01000289">
    <property type="protein sequence ID" value="RLE11078.1"/>
    <property type="molecule type" value="Genomic_DNA"/>
</dbReference>
<sequence length="216" mass="23279">MSGKVRGPVDVLIRVEACAVCHSDVDLISNPWPGQPPFGNFIPGHEYAGVVVARGETVDEFEIGDRVAVEAHLGCLRCRNCRIGNYTVCLNYGNVKKGHRANGFTTNGGYAQYVINHINTVHKIAEHVSFDEASLVTNLGCVLYGFQTIGGYVVGEHVVVMGPGPLGLASVAVAKLLGAERVYLVDTRESRLKVGKVLGADRLINIHEENPVEVVM</sequence>
<dbReference type="GO" id="GO:0008270">
    <property type="term" value="F:zinc ion binding"/>
    <property type="evidence" value="ECO:0007669"/>
    <property type="project" value="InterPro"/>
</dbReference>
<comment type="similarity">
    <text evidence="4">Belongs to the zinc-containing alcohol dehydrogenase family.</text>
</comment>
<dbReference type="InterPro" id="IPR011032">
    <property type="entry name" value="GroES-like_sf"/>
</dbReference>
<reference evidence="7 8" key="1">
    <citation type="submission" date="2018-06" db="EMBL/GenBank/DDBJ databases">
        <title>Extensive metabolic versatility and redundancy in microbially diverse, dynamic hydrothermal sediments.</title>
        <authorList>
            <person name="Dombrowski N."/>
            <person name="Teske A."/>
            <person name="Baker B.J."/>
        </authorList>
    </citation>
    <scope>NUCLEOTIDE SEQUENCE [LARGE SCALE GENOMIC DNA]</scope>
    <source>
        <strain evidence="7">B3_G15</strain>
    </source>
</reference>
<keyword evidence="3" id="KW-0560">Oxidoreductase</keyword>
<feature type="domain" description="Alcohol dehydrogenase-like C-terminal" evidence="5">
    <location>
        <begin position="165"/>
        <end position="214"/>
    </location>
</feature>
<dbReference type="Pfam" id="PF00107">
    <property type="entry name" value="ADH_zinc_N"/>
    <property type="match status" value="1"/>
</dbReference>
<dbReference type="AlphaFoldDB" id="A0A662D871"/>
<dbReference type="Proteomes" id="UP000280417">
    <property type="component" value="Unassembled WGS sequence"/>
</dbReference>
<dbReference type="PANTHER" id="PTHR43401:SF2">
    <property type="entry name" value="L-THREONINE 3-DEHYDROGENASE"/>
    <property type="match status" value="1"/>
</dbReference>
<dbReference type="PANTHER" id="PTHR43401">
    <property type="entry name" value="L-THREONINE 3-DEHYDROGENASE"/>
    <property type="match status" value="1"/>
</dbReference>
<evidence type="ECO:0000259" key="6">
    <source>
        <dbReference type="Pfam" id="PF08240"/>
    </source>
</evidence>
<dbReference type="Gene3D" id="3.90.180.10">
    <property type="entry name" value="Medium-chain alcohol dehydrogenases, catalytic domain"/>
    <property type="match status" value="1"/>
</dbReference>
<evidence type="ECO:0000256" key="4">
    <source>
        <dbReference type="RuleBase" id="RU361277"/>
    </source>
</evidence>
<evidence type="ECO:0000313" key="8">
    <source>
        <dbReference type="Proteomes" id="UP000280417"/>
    </source>
</evidence>
<accession>A0A662D871</accession>
<proteinExistence type="inferred from homology"/>
<gene>
    <name evidence="7" type="ORF">DRJ04_08705</name>
</gene>
<comment type="caution">
    <text evidence="7">The sequence shown here is derived from an EMBL/GenBank/DDBJ whole genome shotgun (WGS) entry which is preliminary data.</text>
</comment>
<name>A0A662D871_UNCAE</name>
<comment type="cofactor">
    <cofactor evidence="4">
        <name>Zn(2+)</name>
        <dbReference type="ChEBI" id="CHEBI:29105"/>
    </cofactor>
</comment>
<dbReference type="Pfam" id="PF08240">
    <property type="entry name" value="ADH_N"/>
    <property type="match status" value="1"/>
</dbReference>
<dbReference type="InterPro" id="IPR050129">
    <property type="entry name" value="Zn_alcohol_dh"/>
</dbReference>
<keyword evidence="2 4" id="KW-0862">Zinc</keyword>
<protein>
    <submittedName>
        <fullName evidence="7">Alcohol dehydrogenase</fullName>
    </submittedName>
</protein>
<dbReference type="Gene3D" id="3.40.50.720">
    <property type="entry name" value="NAD(P)-binding Rossmann-like Domain"/>
    <property type="match status" value="1"/>
</dbReference>
<dbReference type="InterPro" id="IPR002328">
    <property type="entry name" value="ADH_Zn_CS"/>
</dbReference>
<evidence type="ECO:0000313" key="7">
    <source>
        <dbReference type="EMBL" id="RLE11078.1"/>
    </source>
</evidence>
<organism evidence="7 8">
    <name type="scientific">Aerophobetes bacterium</name>
    <dbReference type="NCBI Taxonomy" id="2030807"/>
    <lineage>
        <taxon>Bacteria</taxon>
        <taxon>Candidatus Aerophobota</taxon>
    </lineage>
</organism>
<feature type="non-terminal residue" evidence="7">
    <location>
        <position position="216"/>
    </location>
</feature>
<dbReference type="PROSITE" id="PS00059">
    <property type="entry name" value="ADH_ZINC"/>
    <property type="match status" value="1"/>
</dbReference>
<evidence type="ECO:0000256" key="2">
    <source>
        <dbReference type="ARBA" id="ARBA00022833"/>
    </source>
</evidence>